<dbReference type="AlphaFoldDB" id="A0A915IIB1"/>
<dbReference type="Gene3D" id="3.80.10.10">
    <property type="entry name" value="Ribonuclease Inhibitor"/>
    <property type="match status" value="2"/>
</dbReference>
<dbReference type="Pfam" id="PF13855">
    <property type="entry name" value="LRR_8"/>
    <property type="match status" value="2"/>
</dbReference>
<dbReference type="PANTHER" id="PTHR24366">
    <property type="entry name" value="IG(IMMUNOGLOBULIN) AND LRR(LEUCINE RICH REPEAT) DOMAINS"/>
    <property type="match status" value="1"/>
</dbReference>
<keyword evidence="3" id="KW-1185">Reference proteome</keyword>
<dbReference type="InterPro" id="IPR003591">
    <property type="entry name" value="Leu-rich_rpt_typical-subtyp"/>
</dbReference>
<dbReference type="SMART" id="SM00365">
    <property type="entry name" value="LRR_SD22"/>
    <property type="match status" value="5"/>
</dbReference>
<dbReference type="SMART" id="SM00369">
    <property type="entry name" value="LRR_TYP"/>
    <property type="match status" value="7"/>
</dbReference>
<accession>A0A915IIB1</accession>
<evidence type="ECO:0000313" key="3">
    <source>
        <dbReference type="Proteomes" id="UP000887565"/>
    </source>
</evidence>
<dbReference type="SUPFAM" id="SSF52058">
    <property type="entry name" value="L domain-like"/>
    <property type="match status" value="1"/>
</dbReference>
<dbReference type="Proteomes" id="UP000887565">
    <property type="component" value="Unplaced"/>
</dbReference>
<sequence>AVPCTLFENQRALEECLKPLNESWSEILRQKPQLKLLTFGALQVEPNELKSSICPKYLDAQARCGSLLQQCAKENGAALWAIQMFGHACRRGSDYDSSGQCLWTVSSAQQQCLLLLRKAGSGAAADGLVAAEKNQDCRRLYQFYKCLEKLLQQSCKAKGLAALVHLIENYGCDTAEVETDELRNSEKRCQLEDESAIDICFQPLTQLWDETLRQDQTGLLSKTNFPLYYFKNGDVTRMCDLVEVLKDECPPIRQCPSHRLPQFANALLGVACGTKQQQFLTNYDCLRRTLNNNARHCAQLIPGVWSPSSGKHKELCLRLPQYFACVKEHISSTCTKSDFEMFVQTLKQYGCATDDLDLTFSPSTKKPQVAQFGQEIGLREIIASVDAFSSPFNANGDANLAAQLESSQPTVKKSSTVADVKFAKDDSSTAILRQKQSLAQLAVGAPSATQKTQSKAGAALDFKEKLKQKNVKIEKFVDDCDVEKQRAVRACLEPLFTHWSEVHRQRRLGNLTFALYHYKTSDLLDLCDLYASAFLICPFGQFHGCLRDKAVFAANSLLGYVCSPQNVGSFMNFHPCLARAIKDNEPRCPTNENKTSDFGDTATKCSSIRQFFDCNAVKVELSCGQEAADAFQEKPVIVTCRHAESRDLESSLALLRPNSTINLLTIDDAKFENFTNVQQFAYKIFKLRLRNNKFLDLDNFLKSKTILDYLIELDLSQNNLTYTPNVLNYCFKKLKLLNLAKNRIRSFEISDGNISQTTVKSSLIGLDLSWNFLTKFDASEILFENLRDLNLAGNNLTEIPDEFFKMHNNSLLNLNLASNRISNIQNLEYLNDLKSLNLEFNNLTSLDGNFLGENNQNLNYLYLLGNKLPGWNSNLCKNLPNLRTLSISSPHITELAAGALTHCKNLIRFEMPHGFLEYLNENAFEGAKNLYAVLLNNNRLKKLFKGTFFGLTNVYSIDLSGNQISVVEDGTFAELPNLKHLDLSFNRLKTLEPHTFDGSFINSPKMLASLYLCENHWICDEYLDWMRKWTRENMEINLDKSMSCVSLCSAPDHLENWPIRFPNPPDNTTAENITSILTTKQEKISETSTVSGTEVKNTQTVFTTIDHHTLPITTTDTTIAGNFTSGITETTAVIETSSSSLYNTTIPEEPDLINTTTESAMVTDEIITEGSWSEDFYRSFLDDLGGKMKRRQENLKEKERMSLFE</sequence>
<dbReference type="PROSITE" id="PS51450">
    <property type="entry name" value="LRR"/>
    <property type="match status" value="3"/>
</dbReference>
<evidence type="ECO:0000256" key="1">
    <source>
        <dbReference type="ARBA" id="ARBA00022614"/>
    </source>
</evidence>
<organism evidence="3 4">
    <name type="scientific">Romanomermis culicivorax</name>
    <name type="common">Nematode worm</name>
    <dbReference type="NCBI Taxonomy" id="13658"/>
    <lineage>
        <taxon>Eukaryota</taxon>
        <taxon>Metazoa</taxon>
        <taxon>Ecdysozoa</taxon>
        <taxon>Nematoda</taxon>
        <taxon>Enoplea</taxon>
        <taxon>Dorylaimia</taxon>
        <taxon>Mermithida</taxon>
        <taxon>Mermithoidea</taxon>
        <taxon>Mermithidae</taxon>
        <taxon>Romanomermis</taxon>
    </lineage>
</organism>
<dbReference type="PANTHER" id="PTHR24366:SF96">
    <property type="entry name" value="LEUCINE RICH REPEAT CONTAINING 53"/>
    <property type="match status" value="1"/>
</dbReference>
<protein>
    <submittedName>
        <fullName evidence="4">Uncharacterized protein</fullName>
    </submittedName>
</protein>
<evidence type="ECO:0000313" key="4">
    <source>
        <dbReference type="WBParaSite" id="nRc.2.0.1.t13549-RA"/>
    </source>
</evidence>
<name>A0A915IIB1_ROMCU</name>
<dbReference type="InterPro" id="IPR032675">
    <property type="entry name" value="LRR_dom_sf"/>
</dbReference>
<keyword evidence="1" id="KW-0433">Leucine-rich repeat</keyword>
<reference evidence="4" key="1">
    <citation type="submission" date="2022-11" db="UniProtKB">
        <authorList>
            <consortium name="WormBaseParasite"/>
        </authorList>
    </citation>
    <scope>IDENTIFICATION</scope>
</reference>
<evidence type="ECO:0000256" key="2">
    <source>
        <dbReference type="ARBA" id="ARBA00022737"/>
    </source>
</evidence>
<keyword evidence="2" id="KW-0677">Repeat</keyword>
<proteinExistence type="predicted"/>
<dbReference type="WBParaSite" id="nRc.2.0.1.t13549-RA">
    <property type="protein sequence ID" value="nRc.2.0.1.t13549-RA"/>
    <property type="gene ID" value="nRc.2.0.1.g13549"/>
</dbReference>
<dbReference type="InterPro" id="IPR001611">
    <property type="entry name" value="Leu-rich_rpt"/>
</dbReference>